<feature type="transmembrane region" description="Helical" evidence="6">
    <location>
        <begin position="218"/>
        <end position="241"/>
    </location>
</feature>
<dbReference type="PRINTS" id="PR00259">
    <property type="entry name" value="TMFOUR"/>
</dbReference>
<dbReference type="Proteomes" id="UP001549920">
    <property type="component" value="Unassembled WGS sequence"/>
</dbReference>
<organism evidence="7 8">
    <name type="scientific">Loxostege sticticalis</name>
    <name type="common">Beet webworm moth</name>
    <dbReference type="NCBI Taxonomy" id="481309"/>
    <lineage>
        <taxon>Eukaryota</taxon>
        <taxon>Metazoa</taxon>
        <taxon>Ecdysozoa</taxon>
        <taxon>Arthropoda</taxon>
        <taxon>Hexapoda</taxon>
        <taxon>Insecta</taxon>
        <taxon>Pterygota</taxon>
        <taxon>Neoptera</taxon>
        <taxon>Endopterygota</taxon>
        <taxon>Lepidoptera</taxon>
        <taxon>Glossata</taxon>
        <taxon>Ditrysia</taxon>
        <taxon>Pyraloidea</taxon>
        <taxon>Crambidae</taxon>
        <taxon>Pyraustinae</taxon>
        <taxon>Loxostege</taxon>
    </lineage>
</organism>
<comment type="caution">
    <text evidence="7">The sequence shown here is derived from an EMBL/GenBank/DDBJ whole genome shotgun (WGS) entry which is preliminary data.</text>
</comment>
<keyword evidence="5 6" id="KW-0472">Membrane</keyword>
<feature type="transmembrane region" description="Helical" evidence="6">
    <location>
        <begin position="60"/>
        <end position="82"/>
    </location>
</feature>
<evidence type="ECO:0000256" key="6">
    <source>
        <dbReference type="RuleBase" id="RU361218"/>
    </source>
</evidence>
<comment type="subcellular location">
    <subcellularLocation>
        <location evidence="1 6">Membrane</location>
        <topology evidence="1 6">Multi-pass membrane protein</topology>
    </subcellularLocation>
</comment>
<feature type="transmembrane region" description="Helical" evidence="6">
    <location>
        <begin position="88"/>
        <end position="111"/>
    </location>
</feature>
<keyword evidence="3 6" id="KW-0812">Transmembrane</keyword>
<accession>A0ABR3IBE5</accession>
<evidence type="ECO:0000313" key="8">
    <source>
        <dbReference type="Proteomes" id="UP001549920"/>
    </source>
</evidence>
<keyword evidence="4 6" id="KW-1133">Transmembrane helix</keyword>
<dbReference type="CDD" id="cd03127">
    <property type="entry name" value="tetraspanin_LEL"/>
    <property type="match status" value="1"/>
</dbReference>
<protein>
    <recommendedName>
        <fullName evidence="6">Tetraspanin</fullName>
    </recommendedName>
</protein>
<proteinExistence type="inferred from homology"/>
<evidence type="ECO:0000256" key="3">
    <source>
        <dbReference type="ARBA" id="ARBA00022692"/>
    </source>
</evidence>
<evidence type="ECO:0000256" key="1">
    <source>
        <dbReference type="ARBA" id="ARBA00004141"/>
    </source>
</evidence>
<evidence type="ECO:0000256" key="5">
    <source>
        <dbReference type="ARBA" id="ARBA00023136"/>
    </source>
</evidence>
<dbReference type="PIRSF" id="PIRSF002419">
    <property type="entry name" value="Tetraspanin"/>
    <property type="match status" value="1"/>
</dbReference>
<feature type="transmembrane region" description="Helical" evidence="6">
    <location>
        <begin position="20"/>
        <end position="39"/>
    </location>
</feature>
<name>A0ABR3IBE5_LOXSC</name>
<dbReference type="PANTHER" id="PTHR19282">
    <property type="entry name" value="TETRASPANIN"/>
    <property type="match status" value="1"/>
</dbReference>
<sequence>MTKMMNLREFSKGIAKSLLLVLNGISIFLALCIFGFAIVDLRLVKQYGEEHSSGTSAGDVVIMSASMMLIAVAVVGCVGVIRENLKALYMYVGLLMILVVLEMLISIFVALQRYGLQFRITEWMREDFFRNITEGNQQFHERLWDELQTNYQCCGLNGPEDYLAIKMPVSMSCCDRAYRARTPYAQQQLYRVCIETAGYYNDGCEDEILDILRSDADWLIGAAVFSFWVEGAGMLLATWLANNIRNSVHVYKDTVRY</sequence>
<dbReference type="PANTHER" id="PTHR19282:SF544">
    <property type="entry name" value="TETRASPANIN"/>
    <property type="match status" value="1"/>
</dbReference>
<dbReference type="SUPFAM" id="SSF48652">
    <property type="entry name" value="Tetraspanin"/>
    <property type="match status" value="1"/>
</dbReference>
<dbReference type="Pfam" id="PF00335">
    <property type="entry name" value="Tetraspanin"/>
    <property type="match status" value="1"/>
</dbReference>
<dbReference type="Gene3D" id="1.10.1450.10">
    <property type="entry name" value="Tetraspanin"/>
    <property type="match status" value="1"/>
</dbReference>
<reference evidence="7 8" key="1">
    <citation type="submission" date="2024-06" db="EMBL/GenBank/DDBJ databases">
        <title>A chromosome-level genome assembly of beet webworm, Loxostege sticticalis.</title>
        <authorList>
            <person name="Zhang Y."/>
        </authorList>
    </citation>
    <scope>NUCLEOTIDE SEQUENCE [LARGE SCALE GENOMIC DNA]</scope>
    <source>
        <strain evidence="7">AQ026</strain>
        <tissue evidence="7">Whole body</tissue>
    </source>
</reference>
<dbReference type="InterPro" id="IPR018499">
    <property type="entry name" value="Tetraspanin/Peripherin"/>
</dbReference>
<evidence type="ECO:0000256" key="4">
    <source>
        <dbReference type="ARBA" id="ARBA00022989"/>
    </source>
</evidence>
<dbReference type="EMBL" id="JBEUOH010000005">
    <property type="protein sequence ID" value="KAL0893581.1"/>
    <property type="molecule type" value="Genomic_DNA"/>
</dbReference>
<comment type="similarity">
    <text evidence="2 6">Belongs to the tetraspanin (TM4SF) family.</text>
</comment>
<dbReference type="InterPro" id="IPR000301">
    <property type="entry name" value="Tetraspanin_animals"/>
</dbReference>
<dbReference type="InterPro" id="IPR008952">
    <property type="entry name" value="Tetraspanin_EC2_sf"/>
</dbReference>
<evidence type="ECO:0000256" key="2">
    <source>
        <dbReference type="ARBA" id="ARBA00006840"/>
    </source>
</evidence>
<gene>
    <name evidence="7" type="ORF">ABMA27_013764</name>
</gene>
<keyword evidence="8" id="KW-1185">Reference proteome</keyword>
<evidence type="ECO:0000313" key="7">
    <source>
        <dbReference type="EMBL" id="KAL0893581.1"/>
    </source>
</evidence>